<organism evidence="5 6">
    <name type="scientific">Parapedobacter composti</name>
    <dbReference type="NCBI Taxonomy" id="623281"/>
    <lineage>
        <taxon>Bacteria</taxon>
        <taxon>Pseudomonadati</taxon>
        <taxon>Bacteroidota</taxon>
        <taxon>Sphingobacteriia</taxon>
        <taxon>Sphingobacteriales</taxon>
        <taxon>Sphingobacteriaceae</taxon>
        <taxon>Parapedobacter</taxon>
    </lineage>
</organism>
<keyword evidence="6" id="KW-1185">Reference proteome</keyword>
<dbReference type="GO" id="GO:0003700">
    <property type="term" value="F:DNA-binding transcription factor activity"/>
    <property type="evidence" value="ECO:0007669"/>
    <property type="project" value="TreeGrafter"/>
</dbReference>
<evidence type="ECO:0000256" key="1">
    <source>
        <dbReference type="ARBA" id="ARBA00023015"/>
    </source>
</evidence>
<dbReference type="SMART" id="SM00354">
    <property type="entry name" value="HTH_LACI"/>
    <property type="match status" value="1"/>
</dbReference>
<dbReference type="PANTHER" id="PTHR30146">
    <property type="entry name" value="LACI-RELATED TRANSCRIPTIONAL REPRESSOR"/>
    <property type="match status" value="1"/>
</dbReference>
<dbReference type="Gene3D" id="1.10.260.40">
    <property type="entry name" value="lambda repressor-like DNA-binding domains"/>
    <property type="match status" value="1"/>
</dbReference>
<dbReference type="InterPro" id="IPR046335">
    <property type="entry name" value="LacI/GalR-like_sensor"/>
</dbReference>
<name>A0A1I1KD07_9SPHI</name>
<keyword evidence="1" id="KW-0805">Transcription regulation</keyword>
<evidence type="ECO:0000313" key="5">
    <source>
        <dbReference type="EMBL" id="SFC55430.1"/>
    </source>
</evidence>
<dbReference type="Pfam" id="PF00356">
    <property type="entry name" value="LacI"/>
    <property type="match status" value="1"/>
</dbReference>
<dbReference type="AlphaFoldDB" id="A0A1I1KD07"/>
<dbReference type="Gene3D" id="3.40.50.2300">
    <property type="match status" value="2"/>
</dbReference>
<dbReference type="SUPFAM" id="SSF53822">
    <property type="entry name" value="Periplasmic binding protein-like I"/>
    <property type="match status" value="1"/>
</dbReference>
<dbReference type="InterPro" id="IPR000843">
    <property type="entry name" value="HTH_LacI"/>
</dbReference>
<keyword evidence="2" id="KW-0238">DNA-binding</keyword>
<accession>A0A1I1KD07</accession>
<dbReference type="PROSITE" id="PS50932">
    <property type="entry name" value="HTH_LACI_2"/>
    <property type="match status" value="1"/>
</dbReference>
<dbReference type="SUPFAM" id="SSF47413">
    <property type="entry name" value="lambda repressor-like DNA-binding domains"/>
    <property type="match status" value="1"/>
</dbReference>
<dbReference type="Proteomes" id="UP000199577">
    <property type="component" value="Unassembled WGS sequence"/>
</dbReference>
<dbReference type="OrthoDB" id="9803256at2"/>
<keyword evidence="3" id="KW-0804">Transcription</keyword>
<evidence type="ECO:0000259" key="4">
    <source>
        <dbReference type="PROSITE" id="PS50932"/>
    </source>
</evidence>
<evidence type="ECO:0000256" key="2">
    <source>
        <dbReference type="ARBA" id="ARBA00023125"/>
    </source>
</evidence>
<dbReference type="GO" id="GO:0000976">
    <property type="term" value="F:transcription cis-regulatory region binding"/>
    <property type="evidence" value="ECO:0007669"/>
    <property type="project" value="TreeGrafter"/>
</dbReference>
<dbReference type="InterPro" id="IPR010982">
    <property type="entry name" value="Lambda_DNA-bd_dom_sf"/>
</dbReference>
<proteinExistence type="predicted"/>
<evidence type="ECO:0000256" key="3">
    <source>
        <dbReference type="ARBA" id="ARBA00023163"/>
    </source>
</evidence>
<evidence type="ECO:0000313" key="6">
    <source>
        <dbReference type="Proteomes" id="UP000199577"/>
    </source>
</evidence>
<dbReference type="STRING" id="623281.SAMN05421747_11476"/>
<dbReference type="CDD" id="cd01392">
    <property type="entry name" value="HTH_LacI"/>
    <property type="match status" value="1"/>
</dbReference>
<dbReference type="EMBL" id="FOLL01000014">
    <property type="protein sequence ID" value="SFC55430.1"/>
    <property type="molecule type" value="Genomic_DNA"/>
</dbReference>
<protein>
    <submittedName>
        <fullName evidence="5">LacI family transcriptional regulator</fullName>
    </submittedName>
</protein>
<dbReference type="Pfam" id="PF13377">
    <property type="entry name" value="Peripla_BP_3"/>
    <property type="match status" value="1"/>
</dbReference>
<gene>
    <name evidence="5" type="ORF">SAMN05421747_11476</name>
</gene>
<sequence>MSAANNNEKEVTIYDIAAALNISAATVSRGLKNHPAIRQTTKDRIFAQAERMGYRFNTFARNLRTKRTYTIGVIVPRLNSMFMSDVLAGMEKISNEAGYELIISQSLETMEKEKKNAATMFNNRVDGVLVSLAYTTTDIDHFRRFIDKNIPLIFFDRAFEHPHCPNVVIDNHKAAYEMTTHLIRQGCRRIVHIAGHLNRDVYALRLKGFQEALADNGITFDEDALIVNNLGIADGVLAAQHMLSLPERPDAVFAANDTCAVACMQELKRNGLRVPDDVRVAGFNNDPIATVVEPNLTTIDYRGHEMGEVAAKTLINLLNGVGDLQAAAIVLRHHLIIRDSTQRKKLTEHENKNN</sequence>
<reference evidence="5 6" key="1">
    <citation type="submission" date="2016-10" db="EMBL/GenBank/DDBJ databases">
        <authorList>
            <person name="de Groot N.N."/>
        </authorList>
    </citation>
    <scope>NUCLEOTIDE SEQUENCE [LARGE SCALE GENOMIC DNA]</scope>
    <source>
        <strain evidence="5 6">DSM 22900</strain>
    </source>
</reference>
<dbReference type="PANTHER" id="PTHR30146:SF109">
    <property type="entry name" value="HTH-TYPE TRANSCRIPTIONAL REGULATOR GALS"/>
    <property type="match status" value="1"/>
</dbReference>
<dbReference type="CDD" id="cd06267">
    <property type="entry name" value="PBP1_LacI_sugar_binding-like"/>
    <property type="match status" value="1"/>
</dbReference>
<feature type="domain" description="HTH lacI-type" evidence="4">
    <location>
        <begin position="11"/>
        <end position="65"/>
    </location>
</feature>
<dbReference type="InterPro" id="IPR028082">
    <property type="entry name" value="Peripla_BP_I"/>
</dbReference>
<dbReference type="RefSeq" id="WP_090974282.1">
    <property type="nucleotide sequence ID" value="NZ_FOLL01000014.1"/>
</dbReference>